<evidence type="ECO:0000313" key="3">
    <source>
        <dbReference type="Proteomes" id="UP000243488"/>
    </source>
</evidence>
<dbReference type="Proteomes" id="UP000243488">
    <property type="component" value="Chromosome"/>
</dbReference>
<evidence type="ECO:0008006" key="4">
    <source>
        <dbReference type="Google" id="ProtNLM"/>
    </source>
</evidence>
<gene>
    <name evidence="2" type="ORF">BVH74_10275</name>
</gene>
<name>A0A1V0B5A0_9GAMM</name>
<dbReference type="KEGG" id="ppha:BVH74_10275"/>
<keyword evidence="3" id="KW-1185">Reference proteome</keyword>
<organism evidence="2 3">
    <name type="scientific">Halopseudomonas phragmitis</name>
    <dbReference type="NCBI Taxonomy" id="1931241"/>
    <lineage>
        <taxon>Bacteria</taxon>
        <taxon>Pseudomonadati</taxon>
        <taxon>Pseudomonadota</taxon>
        <taxon>Gammaproteobacteria</taxon>
        <taxon>Pseudomonadales</taxon>
        <taxon>Pseudomonadaceae</taxon>
        <taxon>Halopseudomonas</taxon>
    </lineage>
</organism>
<sequence>MLIPGLPNVGAQQDVIKPKRQVQPTAETGPTREAVDDKYLERRQRDIGHLPERRRSRRRRLGEADAESGAATVEPVELPSKGLLIDIEV</sequence>
<proteinExistence type="predicted"/>
<evidence type="ECO:0000256" key="1">
    <source>
        <dbReference type="SAM" id="MobiDB-lite"/>
    </source>
</evidence>
<dbReference type="AlphaFoldDB" id="A0A1V0B5A0"/>
<reference evidence="2 3" key="1">
    <citation type="submission" date="2017-03" db="EMBL/GenBank/DDBJ databases">
        <title>Complete genome sequence of the novel DNRA strain Pseudomonas sp. S-6-2 isolated from Chinese polluted river sediment. Journal of Biotechnology.</title>
        <authorList>
            <person name="Li J."/>
            <person name="Xiang F."/>
            <person name="Wang L."/>
            <person name="Xi L."/>
            <person name="Liu J."/>
        </authorList>
    </citation>
    <scope>NUCLEOTIDE SEQUENCE [LARGE SCALE GENOMIC DNA]</scope>
    <source>
        <strain evidence="2 3">S-6-2</strain>
    </source>
</reference>
<evidence type="ECO:0000313" key="2">
    <source>
        <dbReference type="EMBL" id="AQZ95108.1"/>
    </source>
</evidence>
<feature type="region of interest" description="Disordered" evidence="1">
    <location>
        <begin position="1"/>
        <end position="73"/>
    </location>
</feature>
<protein>
    <recommendedName>
        <fullName evidence="4">Aspartate-semialdehyde dehydrogenase</fullName>
    </recommendedName>
</protein>
<feature type="compositionally biased region" description="Basic and acidic residues" evidence="1">
    <location>
        <begin position="33"/>
        <end position="53"/>
    </location>
</feature>
<dbReference type="EMBL" id="CP020100">
    <property type="protein sequence ID" value="AQZ95108.1"/>
    <property type="molecule type" value="Genomic_DNA"/>
</dbReference>
<accession>A0A1V0B5A0</accession>